<feature type="domain" description="Two component regulator three Y" evidence="3">
    <location>
        <begin position="694"/>
        <end position="746"/>
    </location>
</feature>
<keyword evidence="1" id="KW-0472">Membrane</keyword>
<gene>
    <name evidence="4" type="ORF">B0A81_18625</name>
</gene>
<dbReference type="PANTHER" id="PTHR34220">
    <property type="entry name" value="SENSOR HISTIDINE KINASE YPDA"/>
    <property type="match status" value="1"/>
</dbReference>
<sequence length="1009" mass="117921">MILRVIFILLFAHQTFGQNYTLKSIPVRNELNTDLLTSEPFIDKDGFIWYAVNSEGIFYKYDGRNQIKYSIYIKNRKRVTISTASVYNWIQDKNDNIWAITIEGAYIINPKTFELKYIKWKPSKSNLRDFQLLASILDHKGNIWVSLGEDYIIRFDRKYHQKIFSFPEQLKEKEAAPNSSSAKIKLKLLKVLKGERFLIKSVLNLYIFNNSGIHYVDKLKYDSSKIHFAENGVIFPANRSGTYHFNGRKYTYRYLKEFGLQMFEYPYDNFLHVKSKFFTVDENNLFIGSVTKNAIPFKITDTVDFKNSIINNRLLAGINNVVWFSTNDNIFMIKANDGRFKKHIQNEDYKISTRGIVSDKYGNLYIGSYHGLFKLNTFKNTLSKIIDLQYPFNYYNSLLIQNDSILWAVAEDNFIKSINLNSGKIKTFRHEGKEKLRSIFIKEKSADSLWVGSEKGLFVFIKSSSKFERYKTQGIRKDFFVYDVLKGSNGILWIATDKGLYFRRRGKQFLNYSVKSGFFKDKIILVIHEDKNKNIWIGTNNSGAALLNFKTGKTEVYDQTNGLSNNTVCGILESYEQIWFSTFYGISVLNKNTKKFNNFYVRDGLSDNEFNMRSFHKKDNYTFYFGGLNGITELNPKNFKFHKKQYRVYISKKEYYSEIKSKNVTDYVHNFEKIKLPYDKNYFSAEFTINDMYDHEKSTYYYKIDGLTDGWLNAGPSGLIKLYNLPAGDYLMEVKGKDFEGSETVNKIGIRIEVEQIFFKNPFFLGFATILVACFIIFEFRRKTKKQKRRYEREKEIIALKANALKAQMNPHFVFNILNNMQSIMILKGESEANKYFGAFSRLLRLTLDMSKRELVSLEDELQYIKYYLMLNNLQLNNKLEFFIECDAIKNVSNLFIPGMLIQPFVENAIIHGLSPKEEGDKIIKIKCFIENDCLFVIIQDNGIGRKAASELVKKREYAHKSWSTEIVRERINVMNASSKSLHISFTIEDNVFNGRALGTTVIISFKIR</sequence>
<dbReference type="Gene3D" id="2.130.10.10">
    <property type="entry name" value="YVTN repeat-like/Quinoprotein amine dehydrogenase"/>
    <property type="match status" value="2"/>
</dbReference>
<dbReference type="Gene3D" id="2.60.40.10">
    <property type="entry name" value="Immunoglobulins"/>
    <property type="match status" value="1"/>
</dbReference>
<evidence type="ECO:0000259" key="2">
    <source>
        <dbReference type="Pfam" id="PF06580"/>
    </source>
</evidence>
<dbReference type="InterPro" id="IPR013783">
    <property type="entry name" value="Ig-like_fold"/>
</dbReference>
<feature type="transmembrane region" description="Helical" evidence="1">
    <location>
        <begin position="763"/>
        <end position="780"/>
    </location>
</feature>
<dbReference type="InterPro" id="IPR010559">
    <property type="entry name" value="Sig_transdc_His_kin_internal"/>
</dbReference>
<reference evidence="4 5" key="1">
    <citation type="submission" date="2016-11" db="EMBL/GenBank/DDBJ databases">
        <title>Whole genomes of Flavobacteriaceae.</title>
        <authorList>
            <person name="Stine C."/>
            <person name="Li C."/>
            <person name="Tadesse D."/>
        </authorList>
    </citation>
    <scope>NUCLEOTIDE SEQUENCE [LARGE SCALE GENOMIC DNA]</scope>
    <source>
        <strain evidence="4 5">CCUG 60112</strain>
    </source>
</reference>
<comment type="caution">
    <text evidence="4">The sequence shown here is derived from an EMBL/GenBank/DDBJ whole genome shotgun (WGS) entry which is preliminary data.</text>
</comment>
<dbReference type="InterPro" id="IPR011123">
    <property type="entry name" value="Y_Y_Y"/>
</dbReference>
<dbReference type="InterPro" id="IPR050640">
    <property type="entry name" value="Bact_2-comp_sensor_kinase"/>
</dbReference>
<name>A0ABX4CPW1_9FLAO</name>
<evidence type="ECO:0000256" key="1">
    <source>
        <dbReference type="SAM" id="Phobius"/>
    </source>
</evidence>
<keyword evidence="1" id="KW-0812">Transmembrane</keyword>
<dbReference type="Gene3D" id="3.30.565.10">
    <property type="entry name" value="Histidine kinase-like ATPase, C-terminal domain"/>
    <property type="match status" value="1"/>
</dbReference>
<dbReference type="Proteomes" id="UP000198381">
    <property type="component" value="Unassembled WGS sequence"/>
</dbReference>
<dbReference type="InterPro" id="IPR011110">
    <property type="entry name" value="Reg_prop"/>
</dbReference>
<dbReference type="Pfam" id="PF07495">
    <property type="entry name" value="Y_Y_Y"/>
    <property type="match status" value="1"/>
</dbReference>
<evidence type="ECO:0000313" key="4">
    <source>
        <dbReference type="EMBL" id="OXB03347.1"/>
    </source>
</evidence>
<protein>
    <recommendedName>
        <fullName evidence="6">Two component regulator propeller</fullName>
    </recommendedName>
</protein>
<dbReference type="InterPro" id="IPR036890">
    <property type="entry name" value="HATPase_C_sf"/>
</dbReference>
<evidence type="ECO:0000259" key="3">
    <source>
        <dbReference type="Pfam" id="PF07495"/>
    </source>
</evidence>
<dbReference type="RefSeq" id="WP_089059400.1">
    <property type="nucleotide sequence ID" value="NZ_MUHD01000036.1"/>
</dbReference>
<evidence type="ECO:0000313" key="5">
    <source>
        <dbReference type="Proteomes" id="UP000198381"/>
    </source>
</evidence>
<organism evidence="4 5">
    <name type="scientific">Flavobacterium plurextorum</name>
    <dbReference type="NCBI Taxonomy" id="1114867"/>
    <lineage>
        <taxon>Bacteria</taxon>
        <taxon>Pseudomonadati</taxon>
        <taxon>Bacteroidota</taxon>
        <taxon>Flavobacteriia</taxon>
        <taxon>Flavobacteriales</taxon>
        <taxon>Flavobacteriaceae</taxon>
        <taxon>Flavobacterium</taxon>
    </lineage>
</organism>
<evidence type="ECO:0008006" key="6">
    <source>
        <dbReference type="Google" id="ProtNLM"/>
    </source>
</evidence>
<dbReference type="Pfam" id="PF06580">
    <property type="entry name" value="His_kinase"/>
    <property type="match status" value="1"/>
</dbReference>
<dbReference type="InterPro" id="IPR015943">
    <property type="entry name" value="WD40/YVTN_repeat-like_dom_sf"/>
</dbReference>
<accession>A0ABX4CPW1</accession>
<dbReference type="SUPFAM" id="SSF50998">
    <property type="entry name" value="Quinoprotein alcohol dehydrogenase-like"/>
    <property type="match status" value="1"/>
</dbReference>
<proteinExistence type="predicted"/>
<dbReference type="PANTHER" id="PTHR34220:SF7">
    <property type="entry name" value="SENSOR HISTIDINE KINASE YPDA"/>
    <property type="match status" value="1"/>
</dbReference>
<dbReference type="EMBL" id="MUHD01000036">
    <property type="protein sequence ID" value="OXB03347.1"/>
    <property type="molecule type" value="Genomic_DNA"/>
</dbReference>
<keyword evidence="5" id="KW-1185">Reference proteome</keyword>
<dbReference type="Pfam" id="PF07494">
    <property type="entry name" value="Reg_prop"/>
    <property type="match status" value="1"/>
</dbReference>
<dbReference type="SUPFAM" id="SSF55874">
    <property type="entry name" value="ATPase domain of HSP90 chaperone/DNA topoisomerase II/histidine kinase"/>
    <property type="match status" value="1"/>
</dbReference>
<feature type="domain" description="Signal transduction histidine kinase internal region" evidence="2">
    <location>
        <begin position="802"/>
        <end position="880"/>
    </location>
</feature>
<keyword evidence="1" id="KW-1133">Transmembrane helix</keyword>
<dbReference type="InterPro" id="IPR011047">
    <property type="entry name" value="Quinoprotein_ADH-like_sf"/>
</dbReference>